<sequence length="699" mass="82277">MSSSYKRYRSDNDFNQEAGRETKRERSVDNPINYDDDNKFKWQKKEERDRKLGLSAQDAAIRDQKRRAEAQAELEKLTRRRQQREIERKEREDQNTRRQRMNESAQTQEWLNKEDEFMLEQKRLRALMRIRGNRAQPIDFLCLNLKFAHPDTTHTRDDEEELETGLEVDLDEPYHILENLNLNETKALHKDICEFLDLEIAEANKDFWHCMLAVCQDKLERIAQSMGGSHVVDEDVEEQIEMILKGKSLQQLTQLQQSIQNKLRSDEAIDTEYWENLLKSLMVYKAKAKLNDMHKLVLNNRLSQLRERQKLEGERIESELTKTMTEDKQEKPTVADSTPAEDILADEYDPAMSPKPTHKNQLPYEDRQMPLILIENDVKNLMDRRRQLKNTSFIARSELPQKQVALRADDVGASIADVETENWFRLQDLQTPHNYADEFDNDDIFTETQEAAKVTYTWNDKNRPRKPRYFNRVHTGYEWNKYNQTHYDYENPPPKVVQGYKFNIFYPDLIDKTKTPTYKVIKNPDNSDISTIIFIAGPPYEDIAFTIVNREWEHSHKRGFRSSFDRGVMQLYFNFKKILFMSSLTVAETKSIENVKNSENMSKIRTVGSVSDIQLPYIEIQHNKIKLTVNLENCLLSSDLKYSEIPELHDTLMVWGEVDKEPEQPAFNNGDNLIINALIFKICNGLNITSWSNAINNRE</sequence>
<dbReference type="SMART" id="SM01050">
    <property type="entry name" value="CactinC_cactus"/>
    <property type="match status" value="1"/>
</dbReference>
<feature type="compositionally biased region" description="Basic and acidic residues" evidence="3">
    <location>
        <begin position="8"/>
        <end position="28"/>
    </location>
</feature>
<dbReference type="GO" id="GO:0045292">
    <property type="term" value="P:mRNA cis splicing, via spliceosome"/>
    <property type="evidence" value="ECO:0007669"/>
    <property type="project" value="TreeGrafter"/>
</dbReference>
<comment type="similarity">
    <text evidence="1">Belongs to the CACTIN family.</text>
</comment>
<organism evidence="6 7">
    <name type="scientific">Wallemia mellicola</name>
    <dbReference type="NCBI Taxonomy" id="1708541"/>
    <lineage>
        <taxon>Eukaryota</taxon>
        <taxon>Fungi</taxon>
        <taxon>Dikarya</taxon>
        <taxon>Basidiomycota</taxon>
        <taxon>Wallemiomycotina</taxon>
        <taxon>Wallemiomycetes</taxon>
        <taxon>Wallemiales</taxon>
        <taxon>Wallemiaceae</taxon>
        <taxon>Wallemia</taxon>
    </lineage>
</organism>
<evidence type="ECO:0000313" key="7">
    <source>
        <dbReference type="Proteomes" id="UP000307169"/>
    </source>
</evidence>
<dbReference type="InterPro" id="IPR018816">
    <property type="entry name" value="Cactin_central"/>
</dbReference>
<accession>A0A4T0PKE9</accession>
<dbReference type="Proteomes" id="UP000307169">
    <property type="component" value="Unassembled WGS sequence"/>
</dbReference>
<dbReference type="GO" id="GO:0005737">
    <property type="term" value="C:cytoplasm"/>
    <property type="evidence" value="ECO:0007669"/>
    <property type="project" value="TreeGrafter"/>
</dbReference>
<evidence type="ECO:0000313" key="6">
    <source>
        <dbReference type="EMBL" id="TIB98429.1"/>
    </source>
</evidence>
<gene>
    <name evidence="6" type="ORF">E3Q17_03021</name>
</gene>
<feature type="compositionally biased region" description="Basic and acidic residues" evidence="3">
    <location>
        <begin position="60"/>
        <end position="96"/>
    </location>
</feature>
<dbReference type="Pfam" id="PF09732">
    <property type="entry name" value="CactinC_cactus"/>
    <property type="match status" value="1"/>
</dbReference>
<feature type="region of interest" description="Disordered" evidence="3">
    <location>
        <begin position="1"/>
        <end position="107"/>
    </location>
</feature>
<dbReference type="PANTHER" id="PTHR21737:SF4">
    <property type="entry name" value="SPLICING FACTOR CACTIN"/>
    <property type="match status" value="1"/>
</dbReference>
<evidence type="ECO:0000256" key="1">
    <source>
        <dbReference type="ARBA" id="ARBA00006895"/>
    </source>
</evidence>
<reference evidence="6 7" key="1">
    <citation type="submission" date="2019-03" db="EMBL/GenBank/DDBJ databases">
        <title>Sequencing 25 genomes of Wallemia mellicola.</title>
        <authorList>
            <person name="Gostincar C."/>
        </authorList>
    </citation>
    <scope>NUCLEOTIDE SEQUENCE [LARGE SCALE GENOMIC DNA]</scope>
    <source>
        <strain evidence="6 7">EXF-1262</strain>
    </source>
</reference>
<dbReference type="Pfam" id="PF10312">
    <property type="entry name" value="Cactin_mid"/>
    <property type="match status" value="1"/>
</dbReference>
<feature type="compositionally biased region" description="Basic and acidic residues" evidence="3">
    <location>
        <begin position="36"/>
        <end position="52"/>
    </location>
</feature>
<comment type="caution">
    <text evidence="6">The sequence shown here is derived from an EMBL/GenBank/DDBJ whole genome shotgun (WGS) entry which is preliminary data.</text>
</comment>
<evidence type="ECO:0000259" key="4">
    <source>
        <dbReference type="Pfam" id="PF09732"/>
    </source>
</evidence>
<dbReference type="PANTHER" id="PTHR21737">
    <property type="entry name" value="POLYGLUTAMINE BINDING PROTEIN 1/MARVEL MEMBRANE-ASSOCIATING DOMAIN CONTAINING 3"/>
    <property type="match status" value="1"/>
</dbReference>
<name>A0A4T0PKE9_9BASI</name>
<protein>
    <recommendedName>
        <fullName evidence="2">Splicing factor Cactin</fullName>
    </recommendedName>
</protein>
<evidence type="ECO:0000259" key="5">
    <source>
        <dbReference type="Pfam" id="PF10312"/>
    </source>
</evidence>
<feature type="domain" description="Splicing factor cactin central" evidence="5">
    <location>
        <begin position="100"/>
        <end position="294"/>
    </location>
</feature>
<dbReference type="InterPro" id="IPR019134">
    <property type="entry name" value="Cactin_C"/>
</dbReference>
<evidence type="ECO:0000256" key="3">
    <source>
        <dbReference type="SAM" id="MobiDB-lite"/>
    </source>
</evidence>
<dbReference type="GO" id="GO:0005681">
    <property type="term" value="C:spliceosomal complex"/>
    <property type="evidence" value="ECO:0007669"/>
    <property type="project" value="TreeGrafter"/>
</dbReference>
<proteinExistence type="inferred from homology"/>
<dbReference type="EMBL" id="SPRH01000038">
    <property type="protein sequence ID" value="TIB98429.1"/>
    <property type="molecule type" value="Genomic_DNA"/>
</dbReference>
<evidence type="ECO:0000256" key="2">
    <source>
        <dbReference type="ARBA" id="ARBA00034534"/>
    </source>
</evidence>
<dbReference type="AlphaFoldDB" id="A0A4T0PKE9"/>
<feature type="domain" description="Splicing factor Cactin C-terminal" evidence="4">
    <location>
        <begin position="458"/>
        <end position="580"/>
    </location>
</feature>